<protein>
    <recommendedName>
        <fullName evidence="4">Lipoprotein</fullName>
    </recommendedName>
</protein>
<keyword evidence="1" id="KW-0732">Signal</keyword>
<evidence type="ECO:0000256" key="1">
    <source>
        <dbReference type="SAM" id="SignalP"/>
    </source>
</evidence>
<accession>A0ABS9SGN7</accession>
<feature type="signal peptide" evidence="1">
    <location>
        <begin position="1"/>
        <end position="22"/>
    </location>
</feature>
<evidence type="ECO:0008006" key="4">
    <source>
        <dbReference type="Google" id="ProtNLM"/>
    </source>
</evidence>
<feature type="chain" id="PRO_5045719768" description="Lipoprotein" evidence="1">
    <location>
        <begin position="23"/>
        <end position="168"/>
    </location>
</feature>
<dbReference type="RefSeq" id="WP_240826871.1">
    <property type="nucleotide sequence ID" value="NZ_JAKWBL010000001.1"/>
</dbReference>
<organism evidence="2 3">
    <name type="scientific">Niabella ginsengisoli</name>
    <dbReference type="NCBI Taxonomy" id="522298"/>
    <lineage>
        <taxon>Bacteria</taxon>
        <taxon>Pseudomonadati</taxon>
        <taxon>Bacteroidota</taxon>
        <taxon>Chitinophagia</taxon>
        <taxon>Chitinophagales</taxon>
        <taxon>Chitinophagaceae</taxon>
        <taxon>Niabella</taxon>
    </lineage>
</organism>
<dbReference type="Proteomes" id="UP001202248">
    <property type="component" value="Unassembled WGS sequence"/>
</dbReference>
<evidence type="ECO:0000313" key="2">
    <source>
        <dbReference type="EMBL" id="MCH5597486.1"/>
    </source>
</evidence>
<gene>
    <name evidence="2" type="ORF">MKP09_05990</name>
</gene>
<sequence>MILNIQNITALLSILSLFTACNGTQQQEKPTTTVQHTSEAVANIQRDTLQYLADGENEDNQYSLFITKTTDTIAIVWNKPSSNLRNGAMFYCEWEEKEVTSGGDSEIKYKQAFMKSFKPLNIKPFVNFNVKQETRRLSYFFYSNGGLVGYFNDGTVVGCPAAILLPVA</sequence>
<dbReference type="EMBL" id="JAKWBL010000001">
    <property type="protein sequence ID" value="MCH5597486.1"/>
    <property type="molecule type" value="Genomic_DNA"/>
</dbReference>
<proteinExistence type="predicted"/>
<comment type="caution">
    <text evidence="2">The sequence shown here is derived from an EMBL/GenBank/DDBJ whole genome shotgun (WGS) entry which is preliminary data.</text>
</comment>
<evidence type="ECO:0000313" key="3">
    <source>
        <dbReference type="Proteomes" id="UP001202248"/>
    </source>
</evidence>
<keyword evidence="3" id="KW-1185">Reference proteome</keyword>
<name>A0ABS9SGN7_9BACT</name>
<reference evidence="2 3" key="1">
    <citation type="submission" date="2022-02" db="EMBL/GenBank/DDBJ databases">
        <authorList>
            <person name="Min J."/>
        </authorList>
    </citation>
    <scope>NUCLEOTIDE SEQUENCE [LARGE SCALE GENOMIC DNA]</scope>
    <source>
        <strain evidence="2 3">GR10-1</strain>
    </source>
</reference>